<dbReference type="GeneID" id="103268308"/>
<feature type="compositionally biased region" description="Basic and acidic residues" evidence="2">
    <location>
        <begin position="515"/>
        <end position="527"/>
    </location>
</feature>
<dbReference type="PANTHER" id="PTHR22028:SF5">
    <property type="entry name" value="COILED-COIL DOMAIN-CONTAINING PROTEIN 191"/>
    <property type="match status" value="1"/>
</dbReference>
<sequence>MLLAPQEKSSSKKRMGLNRWKRFTRKPSPKLAFDPDNVGHWIKRVEKASEFAVSNAFYARNSDLPRRHWGQIIDWETSEQIEDHDEVYTEAQELVSDWLDTKLKQELASDEEGNAENTMSSITLMPEATGHLKYDKFDDLCGYLEEEEESTTVQKFIDHLLYKDVVDSGMLEDLGREENQDKKQQKDPRLTMEMRHKQVKENRLRREKELEHQRIEKALKKSAFLEAQCLVQEEKKRKALEAKKEEEEIQREMVKLRREIIERRRTVAEAWKIEKKRQEENSQRNSEKDMFQSARVLLDEKKMAEERKKKLKELLIQTFKENQQCQKRYFSAWHKLILDHRIKLGKAGTLSDWKIQLKVLRVWRDYTRSQKLVRETQALENDLREENRKQQLATEYNRKQVLRHCFTEWQHWHGTELLKRELAWTKEETKRKMDALLKAASLGKLSTNGSSGISSLDETTVVMGPPVRNGNVTALAPLWEEPPLGSNGCIPSPTLGRTTKGNLQGPLQNVSLNPPDRKQHKTPDAEPSRQPGGNEKLGATSQKAEPICMGHFHNRHVSQQQLIEKQKKKLQEQQKTIIELKKNQQLAEAQWAAERTAAVSDTQSRLLSNLREKEPKGTRQMPLNSPVASPGTGGSRSDSRSSLSGPRGNPKQLMAPHPILKAMEERAIQRAERRRLLAERKKKQEEEKLAQLKAQEEECQKREAEEKEAQLERKREEKRLKKMKELEKQKRIKRNQQLETIAKEHYKGVLLRKKGLEPWKRLRMQSKQNVQVAEEHNSLALQRKCLLTWFRCSQGSLARKTAQADQLYSQILLRRVIRNWLQYLTDLEEEVRKLGVHFLQKTTFRAWFNMVREEKIDSQSKHEIAAEHSDRRILWTTFWTWKMFAKLMKEERVKEERREQLRRKVMEILPDFQVPPGSDY</sequence>
<feature type="coiled-coil region" evidence="1">
    <location>
        <begin position="661"/>
        <end position="733"/>
    </location>
</feature>
<dbReference type="AlphaFoldDB" id="A0A1U7U1V3"/>
<feature type="compositionally biased region" description="Polar residues" evidence="2">
    <location>
        <begin position="495"/>
        <end position="512"/>
    </location>
</feature>
<keyword evidence="3" id="KW-1185">Reference proteome</keyword>
<keyword evidence="1" id="KW-0175">Coiled coil</keyword>
<name>A0A1U7U1V3_CARSF</name>
<reference evidence="4" key="1">
    <citation type="submission" date="2025-08" db="UniProtKB">
        <authorList>
            <consortium name="RefSeq"/>
        </authorList>
    </citation>
    <scope>IDENTIFICATION</scope>
</reference>
<protein>
    <submittedName>
        <fullName evidence="4">Coiled-coil domain-containing protein 191</fullName>
    </submittedName>
</protein>
<feature type="coiled-coil region" evidence="1">
    <location>
        <begin position="556"/>
        <end position="590"/>
    </location>
</feature>
<dbReference type="InterPro" id="IPR052270">
    <property type="entry name" value="CACF_protein"/>
</dbReference>
<dbReference type="STRING" id="1868482.ENSTSYP00000001738"/>
<feature type="region of interest" description="Disordered" evidence="2">
    <location>
        <begin position="479"/>
        <end position="541"/>
    </location>
</feature>
<evidence type="ECO:0000313" key="4">
    <source>
        <dbReference type="RefSeq" id="XP_008064055.1"/>
    </source>
</evidence>
<dbReference type="KEGG" id="csyr:103268308"/>
<dbReference type="Proteomes" id="UP000189704">
    <property type="component" value="Unplaced"/>
</dbReference>
<evidence type="ECO:0000313" key="3">
    <source>
        <dbReference type="Proteomes" id="UP000189704"/>
    </source>
</evidence>
<evidence type="ECO:0000256" key="2">
    <source>
        <dbReference type="SAM" id="MobiDB-lite"/>
    </source>
</evidence>
<dbReference type="OrthoDB" id="6256972at2759"/>
<dbReference type="RefSeq" id="XP_008064055.1">
    <property type="nucleotide sequence ID" value="XM_008065864.2"/>
</dbReference>
<accession>A0A1U7U1V3</accession>
<organism evidence="3 4">
    <name type="scientific">Carlito syrichta</name>
    <name type="common">Philippine tarsier</name>
    <name type="synonym">Tarsius syrichta</name>
    <dbReference type="NCBI Taxonomy" id="1868482"/>
    <lineage>
        <taxon>Eukaryota</taxon>
        <taxon>Metazoa</taxon>
        <taxon>Chordata</taxon>
        <taxon>Craniata</taxon>
        <taxon>Vertebrata</taxon>
        <taxon>Euteleostomi</taxon>
        <taxon>Mammalia</taxon>
        <taxon>Eutheria</taxon>
        <taxon>Euarchontoglires</taxon>
        <taxon>Primates</taxon>
        <taxon>Haplorrhini</taxon>
        <taxon>Tarsiiformes</taxon>
        <taxon>Tarsiidae</taxon>
        <taxon>Carlito</taxon>
    </lineage>
</organism>
<feature type="region of interest" description="Disordered" evidence="2">
    <location>
        <begin position="597"/>
        <end position="656"/>
    </location>
</feature>
<feature type="coiled-coil region" evidence="1">
    <location>
        <begin position="201"/>
        <end position="266"/>
    </location>
</feature>
<gene>
    <name evidence="4" type="primary">CCDC191</name>
</gene>
<evidence type="ECO:0000256" key="1">
    <source>
        <dbReference type="SAM" id="Coils"/>
    </source>
</evidence>
<feature type="coiled-coil region" evidence="1">
    <location>
        <begin position="294"/>
        <end position="321"/>
    </location>
</feature>
<dbReference type="CTD" id="57577"/>
<proteinExistence type="predicted"/>
<dbReference type="PANTHER" id="PTHR22028">
    <property type="entry name" value="SFI1 SPINDLE BODY DOMAIN-CONTAINING PROTEIN-RELATED"/>
    <property type="match status" value="1"/>
</dbReference>